<dbReference type="KEGG" id="mend:L6E24_08850"/>
<proteinExistence type="predicted"/>
<sequence>MKRNLEDILLSTKELGHMEELLLLRSSDMKDASADKILNEVIHPTLEDLEFFLHYYLVRDYSEKRLKEIISEWIDAQMKKG</sequence>
<dbReference type="Proteomes" id="UP001060368">
    <property type="component" value="Chromosome"/>
</dbReference>
<reference evidence="1" key="1">
    <citation type="submission" date="2022-04" db="EMBL/GenBank/DDBJ databases">
        <title>Complete genome of Methanoplanus endosymbiosus DSM 3599.</title>
        <authorList>
            <person name="Chen S.-C."/>
            <person name="You Y.-T."/>
            <person name="Zhou Y.-Z."/>
            <person name="Lai M.-C."/>
        </authorList>
    </citation>
    <scope>NUCLEOTIDE SEQUENCE</scope>
    <source>
        <strain evidence="1">DSM 3599</strain>
    </source>
</reference>
<evidence type="ECO:0000313" key="2">
    <source>
        <dbReference type="Proteomes" id="UP001060368"/>
    </source>
</evidence>
<evidence type="ECO:0000313" key="1">
    <source>
        <dbReference type="EMBL" id="UUX91481.1"/>
    </source>
</evidence>
<protein>
    <submittedName>
        <fullName evidence="1">Uncharacterized protein</fullName>
    </submittedName>
</protein>
<gene>
    <name evidence="1" type="ORF">L6E24_08850</name>
</gene>
<accession>A0A9E7PMA1</accession>
<keyword evidence="2" id="KW-1185">Reference proteome</keyword>
<organism evidence="1 2">
    <name type="scientific">Methanoplanus endosymbiosus</name>
    <dbReference type="NCBI Taxonomy" id="33865"/>
    <lineage>
        <taxon>Archaea</taxon>
        <taxon>Methanobacteriati</taxon>
        <taxon>Methanobacteriota</taxon>
        <taxon>Stenosarchaea group</taxon>
        <taxon>Methanomicrobia</taxon>
        <taxon>Methanomicrobiales</taxon>
        <taxon>Methanomicrobiaceae</taxon>
        <taxon>Methanoplanus</taxon>
    </lineage>
</organism>
<dbReference type="EMBL" id="CP096115">
    <property type="protein sequence ID" value="UUX91481.1"/>
    <property type="molecule type" value="Genomic_DNA"/>
</dbReference>
<dbReference type="AlphaFoldDB" id="A0A9E7PMA1"/>
<dbReference type="GeneID" id="74307806"/>
<name>A0A9E7PMA1_9EURY</name>
<dbReference type="RefSeq" id="WP_257741633.1">
    <property type="nucleotide sequence ID" value="NZ_CP096115.1"/>
</dbReference>